<dbReference type="Proteomes" id="UP000190797">
    <property type="component" value="Chromosome"/>
</dbReference>
<dbReference type="STRING" id="1909395.BKM31_44765"/>
<dbReference type="RefSeq" id="WP_080043949.1">
    <property type="nucleotide sequence ID" value="NZ_CP017717.1"/>
</dbReference>
<name>A0A1V0ABR7_9ACTN</name>
<evidence type="ECO:0000313" key="1">
    <source>
        <dbReference type="EMBL" id="AQZ67636.1"/>
    </source>
</evidence>
<dbReference type="EMBL" id="CP017717">
    <property type="protein sequence ID" value="AQZ67636.1"/>
    <property type="molecule type" value="Genomic_DNA"/>
</dbReference>
<gene>
    <name evidence="1" type="ORF">BKM31_44765</name>
</gene>
<dbReference type="KEGG" id="noa:BKM31_44765"/>
<evidence type="ECO:0000313" key="2">
    <source>
        <dbReference type="Proteomes" id="UP000190797"/>
    </source>
</evidence>
<accession>A0A1V0ABR7</accession>
<protein>
    <recommendedName>
        <fullName evidence="3">DUF3168 domain-containing protein</fullName>
    </recommendedName>
</protein>
<evidence type="ECO:0008006" key="3">
    <source>
        <dbReference type="Google" id="ProtNLM"/>
    </source>
</evidence>
<dbReference type="OrthoDB" id="3538703at2"/>
<proteinExistence type="predicted"/>
<organism evidence="1 2">
    <name type="scientific">[Actinomadura] parvosata subsp. kistnae</name>
    <dbReference type="NCBI Taxonomy" id="1909395"/>
    <lineage>
        <taxon>Bacteria</taxon>
        <taxon>Bacillati</taxon>
        <taxon>Actinomycetota</taxon>
        <taxon>Actinomycetes</taxon>
        <taxon>Streptosporangiales</taxon>
        <taxon>Streptosporangiaceae</taxon>
        <taxon>Nonomuraea</taxon>
    </lineage>
</organism>
<keyword evidence="2" id="KW-1185">Reference proteome</keyword>
<sequence length="153" mass="16830">MSTIPAVLDALVALAERAWPHVQVLDGGPTTNVERDVIEIGYSGSPTEPDVRSTMTREQLDMQPDMERYDVMCLVSSWRGDAHRGGRPDARTTRERAFELLTGFRSELAKDSRLGGLVMMATMSTLDMVADQTDDGPVCTVRFVVHVDAFADA</sequence>
<reference evidence="2" key="1">
    <citation type="journal article" date="2017" name="Med. Chem. Commun.">
        <title>Nonomuraea sp. ATCC 55076 harbours the largest actinomycete chromosome to date and the kistamicin biosynthetic gene cluster.</title>
        <authorList>
            <person name="Nazari B."/>
            <person name="Forneris C.C."/>
            <person name="Gibson M.I."/>
            <person name="Moon K."/>
            <person name="Schramma K.R."/>
            <person name="Seyedsayamdost M.R."/>
        </authorList>
    </citation>
    <scope>NUCLEOTIDE SEQUENCE [LARGE SCALE GENOMIC DNA]</scope>
    <source>
        <strain evidence="2">ATCC 55076</strain>
    </source>
</reference>
<dbReference type="AlphaFoldDB" id="A0A1V0ABR7"/>